<dbReference type="RefSeq" id="WP_341673623.1">
    <property type="nucleotide sequence ID" value="NZ_JBBYHV010000002.1"/>
</dbReference>
<dbReference type="Pfam" id="PF01596">
    <property type="entry name" value="Methyltransf_3"/>
    <property type="match status" value="1"/>
</dbReference>
<dbReference type="PANTHER" id="PTHR43167">
    <property type="entry name" value="PUTATIVE (AFU_ORTHOLOGUE AFUA_6G01830)-RELATED"/>
    <property type="match status" value="1"/>
</dbReference>
<evidence type="ECO:0000256" key="2">
    <source>
        <dbReference type="ARBA" id="ARBA00022679"/>
    </source>
</evidence>
<dbReference type="InterPro" id="IPR029063">
    <property type="entry name" value="SAM-dependent_MTases_sf"/>
</dbReference>
<reference evidence="4 5" key="1">
    <citation type="submission" date="2024-04" db="EMBL/GenBank/DDBJ databases">
        <title>Aurantiacibacter sp. DGU6 16S ribosomal RNA gene Genome sequencing and assembly.</title>
        <authorList>
            <person name="Park S."/>
        </authorList>
    </citation>
    <scope>NUCLEOTIDE SEQUENCE [LARGE SCALE GENOMIC DNA]</scope>
    <source>
        <strain evidence="4 5">DGU6</strain>
    </source>
</reference>
<dbReference type="Proteomes" id="UP001497045">
    <property type="component" value="Unassembled WGS sequence"/>
</dbReference>
<dbReference type="GO" id="GO:0032259">
    <property type="term" value="P:methylation"/>
    <property type="evidence" value="ECO:0007669"/>
    <property type="project" value="UniProtKB-KW"/>
</dbReference>
<organism evidence="4 5">
    <name type="scientific">Aurantiacibacter gilvus</name>
    <dbReference type="NCBI Taxonomy" id="3139141"/>
    <lineage>
        <taxon>Bacteria</taxon>
        <taxon>Pseudomonadati</taxon>
        <taxon>Pseudomonadota</taxon>
        <taxon>Alphaproteobacteria</taxon>
        <taxon>Sphingomonadales</taxon>
        <taxon>Erythrobacteraceae</taxon>
        <taxon>Aurantiacibacter</taxon>
    </lineage>
</organism>
<dbReference type="EMBL" id="JBBYHV010000002">
    <property type="protein sequence ID" value="MEL1251056.1"/>
    <property type="molecule type" value="Genomic_DNA"/>
</dbReference>
<name>A0ABU9IF60_9SPHN</name>
<keyword evidence="5" id="KW-1185">Reference proteome</keyword>
<dbReference type="InterPro" id="IPR002935">
    <property type="entry name" value="SAM_O-MeTrfase"/>
</dbReference>
<gene>
    <name evidence="4" type="ORF">AAEO60_10260</name>
</gene>
<dbReference type="GO" id="GO:0008168">
    <property type="term" value="F:methyltransferase activity"/>
    <property type="evidence" value="ECO:0007669"/>
    <property type="project" value="UniProtKB-KW"/>
</dbReference>
<evidence type="ECO:0000256" key="3">
    <source>
        <dbReference type="ARBA" id="ARBA00022691"/>
    </source>
</evidence>
<sequence length="214" mass="23675">MNFDDPKVQAVLDGYRRRLEEDDGRMRELGPEGFARRDEFLLPVGEEAAWFLHSLIVARRPQRICELGTSYGYSTLFLSHAAREVGAKVVTMDVADYKQAYAAEQLQAAGLADHVELRCGDAIQLLADDPGPWDFALLDIWKDLYVPGFEALYPKLSEEAVVCSDNMISPKAARPNARDLRAAIKAKGDMHTALLPVGQGIELSVKWSAGNAKL</sequence>
<keyword evidence="2 4" id="KW-0808">Transferase</keyword>
<accession>A0ABU9IF60</accession>
<dbReference type="PANTHER" id="PTHR43167:SF1">
    <property type="entry name" value="PUTATIVE (AFU_ORTHOLOGUE AFUA_6G01830)-RELATED"/>
    <property type="match status" value="1"/>
</dbReference>
<dbReference type="PROSITE" id="PS51682">
    <property type="entry name" value="SAM_OMT_I"/>
    <property type="match status" value="1"/>
</dbReference>
<evidence type="ECO:0000256" key="1">
    <source>
        <dbReference type="ARBA" id="ARBA00022603"/>
    </source>
</evidence>
<dbReference type="Gene3D" id="3.40.50.150">
    <property type="entry name" value="Vaccinia Virus protein VP39"/>
    <property type="match status" value="1"/>
</dbReference>
<keyword evidence="3" id="KW-0949">S-adenosyl-L-methionine</keyword>
<dbReference type="EC" id="2.1.1.-" evidence="4"/>
<comment type="caution">
    <text evidence="4">The sequence shown here is derived from an EMBL/GenBank/DDBJ whole genome shotgun (WGS) entry which is preliminary data.</text>
</comment>
<protein>
    <submittedName>
        <fullName evidence="4">Class I SAM-dependent methyltransferase</fullName>
        <ecNumber evidence="4">2.1.1.-</ecNumber>
    </submittedName>
</protein>
<evidence type="ECO:0000313" key="4">
    <source>
        <dbReference type="EMBL" id="MEL1251056.1"/>
    </source>
</evidence>
<keyword evidence="1 4" id="KW-0489">Methyltransferase</keyword>
<dbReference type="SUPFAM" id="SSF53335">
    <property type="entry name" value="S-adenosyl-L-methionine-dependent methyltransferases"/>
    <property type="match status" value="1"/>
</dbReference>
<dbReference type="CDD" id="cd02440">
    <property type="entry name" value="AdoMet_MTases"/>
    <property type="match status" value="1"/>
</dbReference>
<proteinExistence type="predicted"/>
<evidence type="ECO:0000313" key="5">
    <source>
        <dbReference type="Proteomes" id="UP001497045"/>
    </source>
</evidence>